<evidence type="ECO:0000256" key="3">
    <source>
        <dbReference type="ARBA" id="ARBA00022597"/>
    </source>
</evidence>
<dbReference type="Proteomes" id="UP000318405">
    <property type="component" value="Unassembled WGS sequence"/>
</dbReference>
<dbReference type="AlphaFoldDB" id="A0A556AWL6"/>
<dbReference type="InterPro" id="IPR050107">
    <property type="entry name" value="ABC_carbohydrate_import_ATPase"/>
</dbReference>
<dbReference type="PANTHER" id="PTHR43790:SF9">
    <property type="entry name" value="GALACTOFURANOSE TRANSPORTER ATP-BINDING PROTEIN YTFR"/>
    <property type="match status" value="1"/>
</dbReference>
<dbReference type="InterPro" id="IPR003593">
    <property type="entry name" value="AAA+_ATPase"/>
</dbReference>
<dbReference type="SUPFAM" id="SSF52540">
    <property type="entry name" value="P-loop containing nucleoside triphosphate hydrolases"/>
    <property type="match status" value="2"/>
</dbReference>
<gene>
    <name evidence="9" type="ORF">FOZ76_06315</name>
</gene>
<comment type="caution">
    <text evidence="9">The sequence shown here is derived from an EMBL/GenBank/DDBJ whole genome shotgun (WGS) entry which is preliminary data.</text>
</comment>
<keyword evidence="5" id="KW-0547">Nucleotide-binding</keyword>
<dbReference type="RefSeq" id="WP_143947293.1">
    <property type="nucleotide sequence ID" value="NZ_BAABMB010000001.1"/>
</dbReference>
<dbReference type="PROSITE" id="PS50893">
    <property type="entry name" value="ABC_TRANSPORTER_2"/>
    <property type="match status" value="2"/>
</dbReference>
<dbReference type="SMART" id="SM00382">
    <property type="entry name" value="AAA"/>
    <property type="match status" value="2"/>
</dbReference>
<evidence type="ECO:0000256" key="5">
    <source>
        <dbReference type="ARBA" id="ARBA00022741"/>
    </source>
</evidence>
<feature type="compositionally biased region" description="Polar residues" evidence="7">
    <location>
        <begin position="526"/>
        <end position="542"/>
    </location>
</feature>
<keyword evidence="6 9" id="KW-0067">ATP-binding</keyword>
<dbReference type="InterPro" id="IPR027417">
    <property type="entry name" value="P-loop_NTPase"/>
</dbReference>
<feature type="domain" description="ABC transporter" evidence="8">
    <location>
        <begin position="266"/>
        <end position="517"/>
    </location>
</feature>
<dbReference type="Gene3D" id="3.40.50.300">
    <property type="entry name" value="P-loop containing nucleotide triphosphate hydrolases"/>
    <property type="match status" value="2"/>
</dbReference>
<dbReference type="InterPro" id="IPR003439">
    <property type="entry name" value="ABC_transporter-like_ATP-bd"/>
</dbReference>
<reference evidence="9 10" key="1">
    <citation type="submission" date="2019-07" db="EMBL/GenBank/DDBJ databases">
        <title>Qingshengfaniella alkalisoli gen. nov., sp. nov., isolated from saline soil.</title>
        <authorList>
            <person name="Xu L."/>
            <person name="Huang X.-X."/>
            <person name="Sun J.-Q."/>
        </authorList>
    </citation>
    <scope>NUCLEOTIDE SEQUENCE [LARGE SCALE GENOMIC DNA]</scope>
    <source>
        <strain evidence="9 10">DSM 27279</strain>
    </source>
</reference>
<dbReference type="PANTHER" id="PTHR43790">
    <property type="entry name" value="CARBOHYDRATE TRANSPORT ATP-BINDING PROTEIN MG119-RELATED"/>
    <property type="match status" value="1"/>
</dbReference>
<organism evidence="9 10">
    <name type="scientific">Verticiella sediminum</name>
    <dbReference type="NCBI Taxonomy" id="1247510"/>
    <lineage>
        <taxon>Bacteria</taxon>
        <taxon>Pseudomonadati</taxon>
        <taxon>Pseudomonadota</taxon>
        <taxon>Betaproteobacteria</taxon>
        <taxon>Burkholderiales</taxon>
        <taxon>Alcaligenaceae</taxon>
        <taxon>Verticiella</taxon>
    </lineage>
</organism>
<name>A0A556AWL6_9BURK</name>
<dbReference type="InterPro" id="IPR017871">
    <property type="entry name" value="ABC_transporter-like_CS"/>
</dbReference>
<feature type="domain" description="ABC transporter" evidence="8">
    <location>
        <begin position="23"/>
        <end position="260"/>
    </location>
</feature>
<dbReference type="Pfam" id="PF00005">
    <property type="entry name" value="ABC_tran"/>
    <property type="match status" value="2"/>
</dbReference>
<keyword evidence="10" id="KW-1185">Reference proteome</keyword>
<keyword evidence="1" id="KW-0813">Transport</keyword>
<evidence type="ECO:0000256" key="6">
    <source>
        <dbReference type="ARBA" id="ARBA00022840"/>
    </source>
</evidence>
<evidence type="ECO:0000256" key="7">
    <source>
        <dbReference type="SAM" id="MobiDB-lite"/>
    </source>
</evidence>
<evidence type="ECO:0000313" key="10">
    <source>
        <dbReference type="Proteomes" id="UP000318405"/>
    </source>
</evidence>
<dbReference type="CDD" id="cd03216">
    <property type="entry name" value="ABC_Carb_Monos_I"/>
    <property type="match status" value="1"/>
</dbReference>
<proteinExistence type="predicted"/>
<keyword evidence="2" id="KW-0472">Membrane</keyword>
<keyword evidence="3" id="KW-0762">Sugar transport</keyword>
<evidence type="ECO:0000313" key="9">
    <source>
        <dbReference type="EMBL" id="TSH97338.1"/>
    </source>
</evidence>
<dbReference type="GO" id="GO:0016887">
    <property type="term" value="F:ATP hydrolysis activity"/>
    <property type="evidence" value="ECO:0007669"/>
    <property type="project" value="InterPro"/>
</dbReference>
<accession>A0A556AWL6</accession>
<dbReference type="CDD" id="cd03215">
    <property type="entry name" value="ABC_Carb_Monos_II"/>
    <property type="match status" value="1"/>
</dbReference>
<keyword evidence="2" id="KW-1003">Cell membrane</keyword>
<evidence type="ECO:0000256" key="4">
    <source>
        <dbReference type="ARBA" id="ARBA00022737"/>
    </source>
</evidence>
<keyword evidence="4" id="KW-0677">Repeat</keyword>
<sequence>MSTLSLHAAPCGHTAAGGRAALLEVRGATKRFGATLALDDVSIAAHAGEIHCVLGENGAGKSSLGKVIAGLYRADAGVLVFDGAPVQFANPGQARAMGIAIVYQELSLVPDLSIRANFWLGSEGARLPLARVGRRRETPRVREVLAQLGVELDPETRVKDLPVTTQQLLEIGKALMHRPRLVVFDEPTAMLGAIEKQRFFSVLRTLRDNGIASLLITHHIDDVTAVGDRVTVMRNGRVVESFPMTGAIDAEHVLERLTGRRGAAAVRSPRTAPAAGESAVLEISGLPGRDDGGATVGVHRGGIVGLYGVVGCGAERVVRAAAGVQRARDFSMRLNGRPFGPATPAEALRAGISYLPAGRQANAVFPTRSIRENLMLSQLRRVSRLGFINRRRETSVALDQLRASAVKFADLDAGIDTLSGGNQQKVLLARAMAGASALLVLEEPTAGVDIDAKQQIHERIRAASRAGLAVLVLSSDLPETLALCDVVYTFFAGTVMDCHVAPAAGDHDAILADILGQRSAARPEQPRSQAAPTVNEWSLQAT</sequence>
<evidence type="ECO:0000259" key="8">
    <source>
        <dbReference type="PROSITE" id="PS50893"/>
    </source>
</evidence>
<protein>
    <submittedName>
        <fullName evidence="9">Sugar ABC transporter ATP-binding protein</fullName>
    </submittedName>
</protein>
<dbReference type="GO" id="GO:0005524">
    <property type="term" value="F:ATP binding"/>
    <property type="evidence" value="ECO:0007669"/>
    <property type="project" value="UniProtKB-KW"/>
</dbReference>
<dbReference type="PROSITE" id="PS00211">
    <property type="entry name" value="ABC_TRANSPORTER_1"/>
    <property type="match status" value="1"/>
</dbReference>
<dbReference type="EMBL" id="VLTJ01000010">
    <property type="protein sequence ID" value="TSH97338.1"/>
    <property type="molecule type" value="Genomic_DNA"/>
</dbReference>
<evidence type="ECO:0000256" key="1">
    <source>
        <dbReference type="ARBA" id="ARBA00022448"/>
    </source>
</evidence>
<evidence type="ECO:0000256" key="2">
    <source>
        <dbReference type="ARBA" id="ARBA00022475"/>
    </source>
</evidence>
<dbReference type="OrthoDB" id="9776369at2"/>
<feature type="region of interest" description="Disordered" evidence="7">
    <location>
        <begin position="520"/>
        <end position="542"/>
    </location>
</feature>